<evidence type="ECO:0000313" key="3">
    <source>
        <dbReference type="Proteomes" id="UP000006420"/>
    </source>
</evidence>
<dbReference type="InterPro" id="IPR035386">
    <property type="entry name" value="Arm-DNA-bind_5"/>
</dbReference>
<organism evidence="2 3">
    <name type="scientific">Dysgonomonas mossii DSM 22836</name>
    <dbReference type="NCBI Taxonomy" id="742767"/>
    <lineage>
        <taxon>Bacteria</taxon>
        <taxon>Pseudomonadati</taxon>
        <taxon>Bacteroidota</taxon>
        <taxon>Bacteroidia</taxon>
        <taxon>Bacteroidales</taxon>
        <taxon>Dysgonomonadaceae</taxon>
        <taxon>Dysgonomonas</taxon>
    </lineage>
</organism>
<evidence type="ECO:0000313" key="2">
    <source>
        <dbReference type="EMBL" id="EGK05705.1"/>
    </source>
</evidence>
<keyword evidence="3" id="KW-1185">Reference proteome</keyword>
<comment type="caution">
    <text evidence="2">The sequence shown here is derived from an EMBL/GenBank/DDBJ whole genome shotgun (WGS) entry which is preliminary data.</text>
</comment>
<dbReference type="EMBL" id="ADLW01000013">
    <property type="protein sequence ID" value="EGK05705.1"/>
    <property type="molecule type" value="Genomic_DNA"/>
</dbReference>
<dbReference type="Pfam" id="PF17293">
    <property type="entry name" value="Arm-DNA-bind_5"/>
    <property type="match status" value="1"/>
</dbReference>
<gene>
    <name evidence="2" type="ORF">HMPREF9456_02507</name>
</gene>
<sequence length="34" mass="3857">MNATVNAVCYKSKTLKNGEHPIMLRICKQGKEYS</sequence>
<dbReference type="AlphaFoldDB" id="F8X2L5"/>
<dbReference type="Proteomes" id="UP000006420">
    <property type="component" value="Unassembled WGS sequence"/>
</dbReference>
<protein>
    <recommendedName>
        <fullName evidence="1">Arm DNA-binding domain-containing protein</fullName>
    </recommendedName>
</protein>
<dbReference type="HOGENOM" id="CLU_218755_0_0_10"/>
<accession>F8X2L5</accession>
<proteinExistence type="predicted"/>
<evidence type="ECO:0000259" key="1">
    <source>
        <dbReference type="Pfam" id="PF17293"/>
    </source>
</evidence>
<feature type="domain" description="Arm DNA-binding" evidence="1">
    <location>
        <begin position="9"/>
        <end position="32"/>
    </location>
</feature>
<reference evidence="2 3" key="1">
    <citation type="submission" date="2011-04" db="EMBL/GenBank/DDBJ databases">
        <title>The Genome Sequence of Dysgonomonas mossii DSM 22836.</title>
        <authorList>
            <consortium name="The Broad Institute Genome Sequencing Platform"/>
            <person name="Earl A."/>
            <person name="Ward D."/>
            <person name="Feldgarden M."/>
            <person name="Gevers D."/>
            <person name="Pudlo N."/>
            <person name="Martens E."/>
            <person name="Allen-Vercoe E."/>
            <person name="Young S.K."/>
            <person name="Zeng Q."/>
            <person name="Gargeya S."/>
            <person name="Fitzgerald M."/>
            <person name="Haas B."/>
            <person name="Abouelleil A."/>
            <person name="Alvarado L."/>
            <person name="Arachchi H.M."/>
            <person name="Berlin A."/>
            <person name="Brown A."/>
            <person name="Chapman S.B."/>
            <person name="Chen Z."/>
            <person name="Dunbar C."/>
            <person name="Freedman E."/>
            <person name="Gearin G."/>
            <person name="Gellesch M."/>
            <person name="Goldberg J."/>
            <person name="Griggs A."/>
            <person name="Gujja S."/>
            <person name="Heiman D."/>
            <person name="Howarth C."/>
            <person name="Larson L."/>
            <person name="Lui A."/>
            <person name="MacDonald P.J.P."/>
            <person name="Mehta T."/>
            <person name="Montmayeur A."/>
            <person name="Murphy C."/>
            <person name="Neiman D."/>
            <person name="Pearson M."/>
            <person name="Priest M."/>
            <person name="Roberts A."/>
            <person name="Saif S."/>
            <person name="Shea T."/>
            <person name="Shenoy N."/>
            <person name="Sisk P."/>
            <person name="Stolte C."/>
            <person name="Sykes S."/>
            <person name="Yandava C."/>
            <person name="Wortman J."/>
            <person name="Nusbaum C."/>
            <person name="Birren B."/>
        </authorList>
    </citation>
    <scope>NUCLEOTIDE SEQUENCE [LARGE SCALE GENOMIC DNA]</scope>
    <source>
        <strain evidence="2 3">DSM 22836</strain>
    </source>
</reference>
<name>F8X2L5_9BACT</name>